<dbReference type="GO" id="GO:0004355">
    <property type="term" value="F:glutamate synthase (NADPH) activity"/>
    <property type="evidence" value="ECO:0007669"/>
    <property type="project" value="UniProtKB-EC"/>
</dbReference>
<dbReference type="GeneID" id="78508026"/>
<name>A0A239U3T4_9FIRM</name>
<dbReference type="eggNOG" id="COG0493">
    <property type="taxonomic scope" value="Bacteria"/>
</dbReference>
<dbReference type="Gene3D" id="1.10.1060.10">
    <property type="entry name" value="Alpha-helical ferredoxin"/>
    <property type="match status" value="1"/>
</dbReference>
<dbReference type="SUPFAM" id="SSF46548">
    <property type="entry name" value="alpha-helical ferredoxin"/>
    <property type="match status" value="1"/>
</dbReference>
<dbReference type="EMBL" id="LT906446">
    <property type="protein sequence ID" value="SNV04791.1"/>
    <property type="molecule type" value="Genomic_DNA"/>
</dbReference>
<dbReference type="Pfam" id="PF14691">
    <property type="entry name" value="Fer4_20"/>
    <property type="match status" value="1"/>
</dbReference>
<reference evidence="3 4" key="1">
    <citation type="submission" date="2017-06" db="EMBL/GenBank/DDBJ databases">
        <authorList>
            <consortium name="Pathogen Informatics"/>
        </authorList>
    </citation>
    <scope>NUCLEOTIDE SEQUENCE [LARGE SCALE GENOMIC DNA]</scope>
    <source>
        <strain evidence="3 4">NCTC10570</strain>
    </source>
</reference>
<dbReference type="PANTHER" id="PTHR42783">
    <property type="entry name" value="GLUTAMATE SYNTHASE [NADPH] SMALL CHAIN"/>
    <property type="match status" value="1"/>
</dbReference>
<dbReference type="InterPro" id="IPR028261">
    <property type="entry name" value="DPD_II"/>
</dbReference>
<evidence type="ECO:0000259" key="2">
    <source>
        <dbReference type="Pfam" id="PF14691"/>
    </source>
</evidence>
<dbReference type="InterPro" id="IPR023753">
    <property type="entry name" value="FAD/NAD-binding_dom"/>
</dbReference>
<dbReference type="Proteomes" id="UP000215383">
    <property type="component" value="Chromosome 1"/>
</dbReference>
<organism evidence="3 4">
    <name type="scientific">Megamonas hypermegale</name>
    <dbReference type="NCBI Taxonomy" id="158847"/>
    <lineage>
        <taxon>Bacteria</taxon>
        <taxon>Bacillati</taxon>
        <taxon>Bacillota</taxon>
        <taxon>Negativicutes</taxon>
        <taxon>Selenomonadales</taxon>
        <taxon>Selenomonadaceae</taxon>
        <taxon>Megamonas</taxon>
    </lineage>
</organism>
<evidence type="ECO:0000259" key="1">
    <source>
        <dbReference type="Pfam" id="PF07992"/>
    </source>
</evidence>
<dbReference type="EC" id="1.4.1.13" evidence="3"/>
<accession>A0A239U3T4</accession>
<dbReference type="Gene3D" id="3.50.50.60">
    <property type="entry name" value="FAD/NAD(P)-binding domain"/>
    <property type="match status" value="2"/>
</dbReference>
<protein>
    <submittedName>
        <fullName evidence="3">Glutamate synthase [NADPH] small chain</fullName>
        <ecNumber evidence="3">1.4.1.13</ecNumber>
    </submittedName>
</protein>
<dbReference type="PRINTS" id="PR00419">
    <property type="entry name" value="ADXRDTASE"/>
</dbReference>
<evidence type="ECO:0000313" key="4">
    <source>
        <dbReference type="Proteomes" id="UP000215383"/>
    </source>
</evidence>
<dbReference type="InterPro" id="IPR009051">
    <property type="entry name" value="Helical_ferredxn"/>
</dbReference>
<keyword evidence="4" id="KW-1185">Reference proteome</keyword>
<gene>
    <name evidence="3" type="primary">gltD_2</name>
    <name evidence="3" type="ORF">SAMEA4364220_02042</name>
</gene>
<dbReference type="Pfam" id="PF07992">
    <property type="entry name" value="Pyr_redox_2"/>
    <property type="match status" value="1"/>
</dbReference>
<keyword evidence="3" id="KW-0560">Oxidoreductase</keyword>
<proteinExistence type="predicted"/>
<dbReference type="PANTHER" id="PTHR42783:SF3">
    <property type="entry name" value="GLUTAMATE SYNTHASE [NADPH] SMALL CHAIN-RELATED"/>
    <property type="match status" value="1"/>
</dbReference>
<dbReference type="RefSeq" id="WP_036254592.1">
    <property type="nucleotide sequence ID" value="NZ_LT906446.1"/>
</dbReference>
<dbReference type="InterPro" id="IPR036188">
    <property type="entry name" value="FAD/NAD-bd_sf"/>
</dbReference>
<dbReference type="GO" id="GO:0051536">
    <property type="term" value="F:iron-sulfur cluster binding"/>
    <property type="evidence" value="ECO:0007669"/>
    <property type="project" value="InterPro"/>
</dbReference>
<sequence length="455" mass="49196">MSNAEERYIEYDANGFTLREAIVEAKRCLNCKKPTCRMGCPISNNIPEFIHALSQGDLGKASTIIAERSNLPAVCGRVCPHERQCEGSCILSRKGKGIRIGKLERFIADMDGELELVAPKKESSQPGKIAVIGSGPAGLTVAGDLAKMGFKVTVFDSNPEAGGVLMYGIPEFRLPKQVVRREVRKIKKLGVEFRLNVMAGVDITVDDMFAEGFDAIFIGTGNALSKSLSIKGINLPGVVQATYFLQMVELASCEAIDKKEIPIKAGEDVLVIGGGNTAMDAARTAMRQGAKSVTILNRRREEDMAALKSEIEAAKNEGIMVKVLLGPMEITGEDKVTGLTCCVREYKDELSKVVDTEKQLHMPADKIIIAIGQKPASRIVDSTTGIEVDKSGYVITREKPYGMTMRHGVFSGGDVVNGPATVVVAMKDAQKVARGIAQYVEAKKLMEECGMKMTD</sequence>
<evidence type="ECO:0000313" key="3">
    <source>
        <dbReference type="EMBL" id="SNV04791.1"/>
    </source>
</evidence>
<feature type="domain" description="Dihydroprymidine dehydrogenase" evidence="2">
    <location>
        <begin position="13"/>
        <end position="111"/>
    </location>
</feature>
<dbReference type="AlphaFoldDB" id="A0A239U3T4"/>
<dbReference type="SUPFAM" id="SSF51971">
    <property type="entry name" value="Nucleotide-binding domain"/>
    <property type="match status" value="2"/>
</dbReference>
<feature type="domain" description="FAD/NAD(P)-binding" evidence="1">
    <location>
        <begin position="128"/>
        <end position="429"/>
    </location>
</feature>